<organism evidence="2 3">
    <name type="scientific">Planoprotostelium fungivorum</name>
    <dbReference type="NCBI Taxonomy" id="1890364"/>
    <lineage>
        <taxon>Eukaryota</taxon>
        <taxon>Amoebozoa</taxon>
        <taxon>Evosea</taxon>
        <taxon>Variosea</taxon>
        <taxon>Cavosteliida</taxon>
        <taxon>Cavosteliaceae</taxon>
        <taxon>Planoprotostelium</taxon>
    </lineage>
</organism>
<accession>A0A2P6MQT1</accession>
<gene>
    <name evidence="2" type="ORF">PROFUN_08687</name>
</gene>
<evidence type="ECO:0000313" key="2">
    <source>
        <dbReference type="EMBL" id="PRP74063.1"/>
    </source>
</evidence>
<dbReference type="AlphaFoldDB" id="A0A2P6MQT1"/>
<name>A0A2P6MQT1_9EUKA</name>
<evidence type="ECO:0000256" key="1">
    <source>
        <dbReference type="SAM" id="MobiDB-lite"/>
    </source>
</evidence>
<protein>
    <submittedName>
        <fullName evidence="2">Uncharacterized protein</fullName>
    </submittedName>
</protein>
<feature type="region of interest" description="Disordered" evidence="1">
    <location>
        <begin position="742"/>
        <end position="769"/>
    </location>
</feature>
<feature type="compositionally biased region" description="Polar residues" evidence="1">
    <location>
        <begin position="152"/>
        <end position="162"/>
    </location>
</feature>
<comment type="caution">
    <text evidence="2">The sequence shown here is derived from an EMBL/GenBank/DDBJ whole genome shotgun (WGS) entry which is preliminary data.</text>
</comment>
<evidence type="ECO:0000313" key="3">
    <source>
        <dbReference type="Proteomes" id="UP000241769"/>
    </source>
</evidence>
<dbReference type="EMBL" id="MDYQ01000502">
    <property type="protein sequence ID" value="PRP74063.1"/>
    <property type="molecule type" value="Genomic_DNA"/>
</dbReference>
<feature type="region of interest" description="Disordered" evidence="1">
    <location>
        <begin position="635"/>
        <end position="656"/>
    </location>
</feature>
<feature type="region of interest" description="Disordered" evidence="1">
    <location>
        <begin position="578"/>
        <end position="612"/>
    </location>
</feature>
<proteinExistence type="predicted"/>
<sequence length="769" mass="88691">MGEKTEESPFKLLAADDERRRLALPYITKFRLDLHEKLVEDELYTDIREDFLQAIAKRENNRVDFYLNLLGRAEMEEELAHFIERERELETTKHSARGERSAAALARAALVADPEISLADLISASERPKSRAKSWSEVRIEHRNVSVVTVSQRDTPGTSRPVTSRLRKSKVCSPDDPEETKHKSMLAKWARSMARELEKKIEDLRRDPIKRSLLEDRIARYRNRRLNIESTKNLVEENKRTVFRASTPDVRLRRIKAFNSEQEEKSKKVMDRKKVIDENTAQRRWNVIHKREIQAQKAKRDLAVETERQALMTRQKTWMVYIALAARIQMISTTVENLSAIIIQKAYVSHKRRNEGRVWRAKMIIVLRQLARWITKFRCRRKRKAAEVGRSDAMTADDEQDVNRIVSVVKRFRFQGRPLTIPFDSHFVVRQSQTYWRKFQAIRAAQTTLLRLQWQSTEEELHSALRSKMESEARRDELMKNALHYSPPQNRKRAPMGDGMVASRVPKGIAPALPVSDQNEKPSHQKATPLILKVPDSIRDKLLADHLRVRHRDNSIKMVAYSRATARAEKSAQMMLPTSILPGDDISRDSPRSDTSSRGRSRPGTALSASEFSINLPERQSEFVDVIPEFIENEYRSQPSSCHRATPPQDSRRGTKRVTTAKILKPSHPGLFHPLIAKIEMLKLIDAGSKEAELLLAQVKAEHGLQPSDPLELDEIESDDELDMNELEENFKREARVLTPSKSFSSIVTRSQTPTSSMVRNSIQHSNHH</sequence>
<dbReference type="InParanoid" id="A0A2P6MQT1"/>
<dbReference type="Proteomes" id="UP000241769">
    <property type="component" value="Unassembled WGS sequence"/>
</dbReference>
<keyword evidence="3" id="KW-1185">Reference proteome</keyword>
<feature type="region of interest" description="Disordered" evidence="1">
    <location>
        <begin position="152"/>
        <end position="180"/>
    </location>
</feature>
<reference evidence="2 3" key="1">
    <citation type="journal article" date="2018" name="Genome Biol. Evol.">
        <title>Multiple Roots of Fruiting Body Formation in Amoebozoa.</title>
        <authorList>
            <person name="Hillmann F."/>
            <person name="Forbes G."/>
            <person name="Novohradska S."/>
            <person name="Ferling I."/>
            <person name="Riege K."/>
            <person name="Groth M."/>
            <person name="Westermann M."/>
            <person name="Marz M."/>
            <person name="Spaller T."/>
            <person name="Winckler T."/>
            <person name="Schaap P."/>
            <person name="Glockner G."/>
        </authorList>
    </citation>
    <scope>NUCLEOTIDE SEQUENCE [LARGE SCALE GENOMIC DNA]</scope>
    <source>
        <strain evidence="2 3">Jena</strain>
    </source>
</reference>
<feature type="compositionally biased region" description="Basic and acidic residues" evidence="1">
    <location>
        <begin position="585"/>
        <end position="597"/>
    </location>
</feature>
<dbReference type="OrthoDB" id="2162900at2759"/>